<dbReference type="EMBL" id="CP036272">
    <property type="protein sequence ID" value="QDT62289.1"/>
    <property type="molecule type" value="Genomic_DNA"/>
</dbReference>
<evidence type="ECO:0000313" key="2">
    <source>
        <dbReference type="EMBL" id="QDT62289.1"/>
    </source>
</evidence>
<evidence type="ECO:0000256" key="1">
    <source>
        <dbReference type="SAM" id="MobiDB-lite"/>
    </source>
</evidence>
<proteinExistence type="predicted"/>
<evidence type="ECO:0000313" key="3">
    <source>
        <dbReference type="Proteomes" id="UP000315003"/>
    </source>
</evidence>
<name>A0A517T1N9_9BACT</name>
<organism evidence="2 3">
    <name type="scientific">Stieleria bergensis</name>
    <dbReference type="NCBI Taxonomy" id="2528025"/>
    <lineage>
        <taxon>Bacteria</taxon>
        <taxon>Pseudomonadati</taxon>
        <taxon>Planctomycetota</taxon>
        <taxon>Planctomycetia</taxon>
        <taxon>Pirellulales</taxon>
        <taxon>Pirellulaceae</taxon>
        <taxon>Stieleria</taxon>
    </lineage>
</organism>
<feature type="region of interest" description="Disordered" evidence="1">
    <location>
        <begin position="63"/>
        <end position="102"/>
    </location>
</feature>
<feature type="region of interest" description="Disordered" evidence="1">
    <location>
        <begin position="121"/>
        <end position="157"/>
    </location>
</feature>
<dbReference type="Proteomes" id="UP000315003">
    <property type="component" value="Chromosome"/>
</dbReference>
<feature type="compositionally biased region" description="Polar residues" evidence="1">
    <location>
        <begin position="76"/>
        <end position="102"/>
    </location>
</feature>
<gene>
    <name evidence="2" type="ORF">SV7mr_48360</name>
</gene>
<protein>
    <submittedName>
        <fullName evidence="2">Uncharacterized protein</fullName>
    </submittedName>
</protein>
<feature type="compositionally biased region" description="Basic and acidic residues" evidence="1">
    <location>
        <begin position="1"/>
        <end position="14"/>
    </location>
</feature>
<sequence length="186" mass="20460">MAEPPDNSRGDDANQHATTQQRCRGATRRARNSCSTVGETSNESTYRLCPSIRVGTTACLLSEPTANASPKRRNPESFTDTSRSSSCPKLNTTMRSSSQDSNGSVISTVILTEIYIQRSIGKPRSQTDRKQGSGAFARNRWSGRLPQGPTTAHSHRLFGNARTPRHSLWRMTARTAKMSPSLTFDK</sequence>
<dbReference type="AlphaFoldDB" id="A0A517T1N9"/>
<accession>A0A517T1N9</accession>
<feature type="compositionally biased region" description="Polar residues" evidence="1">
    <location>
        <begin position="32"/>
        <end position="42"/>
    </location>
</feature>
<feature type="region of interest" description="Disordered" evidence="1">
    <location>
        <begin position="1"/>
        <end position="42"/>
    </location>
</feature>
<reference evidence="2 3" key="1">
    <citation type="submission" date="2019-02" db="EMBL/GenBank/DDBJ databases">
        <title>Deep-cultivation of Planctomycetes and their phenomic and genomic characterization uncovers novel biology.</title>
        <authorList>
            <person name="Wiegand S."/>
            <person name="Jogler M."/>
            <person name="Boedeker C."/>
            <person name="Pinto D."/>
            <person name="Vollmers J."/>
            <person name="Rivas-Marin E."/>
            <person name="Kohn T."/>
            <person name="Peeters S.H."/>
            <person name="Heuer A."/>
            <person name="Rast P."/>
            <person name="Oberbeckmann S."/>
            <person name="Bunk B."/>
            <person name="Jeske O."/>
            <person name="Meyerdierks A."/>
            <person name="Storesund J.E."/>
            <person name="Kallscheuer N."/>
            <person name="Luecker S."/>
            <person name="Lage O.M."/>
            <person name="Pohl T."/>
            <person name="Merkel B.J."/>
            <person name="Hornburger P."/>
            <person name="Mueller R.-W."/>
            <person name="Bruemmer F."/>
            <person name="Labrenz M."/>
            <person name="Spormann A.M."/>
            <person name="Op den Camp H."/>
            <person name="Overmann J."/>
            <person name="Amann R."/>
            <person name="Jetten M.S.M."/>
            <person name="Mascher T."/>
            <person name="Medema M.H."/>
            <person name="Devos D.P."/>
            <person name="Kaster A.-K."/>
            <person name="Ovreas L."/>
            <person name="Rohde M."/>
            <person name="Galperin M.Y."/>
            <person name="Jogler C."/>
        </authorList>
    </citation>
    <scope>NUCLEOTIDE SEQUENCE [LARGE SCALE GENOMIC DNA]</scope>
    <source>
        <strain evidence="2 3">SV_7m_r</strain>
    </source>
</reference>
<keyword evidence="3" id="KW-1185">Reference proteome</keyword>